<dbReference type="PROSITE" id="PS00356">
    <property type="entry name" value="HTH_LACI_1"/>
    <property type="match status" value="1"/>
</dbReference>
<keyword evidence="2" id="KW-0238">DNA-binding</keyword>
<keyword evidence="3" id="KW-0804">Transcription</keyword>
<dbReference type="OrthoDB" id="1938857at2"/>
<dbReference type="PANTHER" id="PTHR30146:SF155">
    <property type="entry name" value="ALANINE RACEMASE"/>
    <property type="match status" value="1"/>
</dbReference>
<reference evidence="6" key="1">
    <citation type="submission" date="2016-10" db="EMBL/GenBank/DDBJ databases">
        <authorList>
            <person name="Varghese N."/>
            <person name="Submissions S."/>
        </authorList>
    </citation>
    <scope>NUCLEOTIDE SEQUENCE [LARGE SCALE GENOMIC DNA]</scope>
    <source>
        <strain evidence="6">KPR-1</strain>
    </source>
</reference>
<dbReference type="Pfam" id="PF00356">
    <property type="entry name" value="LacI"/>
    <property type="match status" value="1"/>
</dbReference>
<evidence type="ECO:0000313" key="5">
    <source>
        <dbReference type="EMBL" id="SEA26296.1"/>
    </source>
</evidence>
<gene>
    <name evidence="5" type="ORF">SAMN02910418_01261</name>
</gene>
<sequence>MAADPRPTIRDIAREAGVSTTAVSFALNNRPGISVATRERILQLAEDLGWTPSIAARALSSQRARAVGLIIGRPLGSFAGERFFFHFMMGVERGLSAHRYSFVFHTAAEMSDELDTYRRWWAERRVDAVIVVDLLQDDPRPALLAESGIPAVFAGDFPGYGAAVMSDEEALMRRVIDYGRSLGIESMGYVAGPQSIVHSDRRLRAFAELTTAAGISGMGVAADDYTVEAGHDIVRQLHAAGDLPHFIAFDNEVLCLGATRELVAQGIRVPDDVAVMSLEDSQLCEVMVPAVTAIRRDSAEFGEQCAALVLDLLDGRAEAGTSVVFDPAPEVIERASTAIAPAS</sequence>
<dbReference type="PROSITE" id="PS50932">
    <property type="entry name" value="HTH_LACI_2"/>
    <property type="match status" value="1"/>
</dbReference>
<name>A0A1H3ZRB6_9ACTO</name>
<keyword evidence="1" id="KW-0805">Transcription regulation</keyword>
<dbReference type="Proteomes" id="UP000199288">
    <property type="component" value="Unassembled WGS sequence"/>
</dbReference>
<proteinExistence type="predicted"/>
<evidence type="ECO:0000256" key="2">
    <source>
        <dbReference type="ARBA" id="ARBA00023125"/>
    </source>
</evidence>
<dbReference type="GO" id="GO:0000976">
    <property type="term" value="F:transcription cis-regulatory region binding"/>
    <property type="evidence" value="ECO:0007669"/>
    <property type="project" value="TreeGrafter"/>
</dbReference>
<dbReference type="InterPro" id="IPR000843">
    <property type="entry name" value="HTH_LacI"/>
</dbReference>
<evidence type="ECO:0000256" key="1">
    <source>
        <dbReference type="ARBA" id="ARBA00023015"/>
    </source>
</evidence>
<dbReference type="CDD" id="cd01392">
    <property type="entry name" value="HTH_LacI"/>
    <property type="match status" value="1"/>
</dbReference>
<dbReference type="SUPFAM" id="SSF47413">
    <property type="entry name" value="lambda repressor-like DNA-binding domains"/>
    <property type="match status" value="1"/>
</dbReference>
<dbReference type="Pfam" id="PF13377">
    <property type="entry name" value="Peripla_BP_3"/>
    <property type="match status" value="1"/>
</dbReference>
<dbReference type="Gene3D" id="1.10.260.40">
    <property type="entry name" value="lambda repressor-like DNA-binding domains"/>
    <property type="match status" value="1"/>
</dbReference>
<dbReference type="EMBL" id="FNQV01000006">
    <property type="protein sequence ID" value="SEA26296.1"/>
    <property type="molecule type" value="Genomic_DNA"/>
</dbReference>
<evidence type="ECO:0000256" key="3">
    <source>
        <dbReference type="ARBA" id="ARBA00023163"/>
    </source>
</evidence>
<organism evidence="5 6">
    <name type="scientific">Bowdeniella nasicola</name>
    <dbReference type="NCBI Taxonomy" id="208480"/>
    <lineage>
        <taxon>Bacteria</taxon>
        <taxon>Bacillati</taxon>
        <taxon>Actinomycetota</taxon>
        <taxon>Actinomycetes</taxon>
        <taxon>Actinomycetales</taxon>
        <taxon>Actinomycetaceae</taxon>
        <taxon>Bowdeniella</taxon>
    </lineage>
</organism>
<dbReference type="SMART" id="SM00354">
    <property type="entry name" value="HTH_LACI"/>
    <property type="match status" value="1"/>
</dbReference>
<accession>A0A1H3ZRB6</accession>
<dbReference type="InterPro" id="IPR046335">
    <property type="entry name" value="LacI/GalR-like_sensor"/>
</dbReference>
<dbReference type="Gene3D" id="3.40.50.2300">
    <property type="match status" value="2"/>
</dbReference>
<dbReference type="SUPFAM" id="SSF53822">
    <property type="entry name" value="Periplasmic binding protein-like I"/>
    <property type="match status" value="1"/>
</dbReference>
<dbReference type="InterPro" id="IPR010982">
    <property type="entry name" value="Lambda_DNA-bd_dom_sf"/>
</dbReference>
<evidence type="ECO:0000313" key="6">
    <source>
        <dbReference type="Proteomes" id="UP000199288"/>
    </source>
</evidence>
<feature type="domain" description="HTH lacI-type" evidence="4">
    <location>
        <begin position="7"/>
        <end position="61"/>
    </location>
</feature>
<dbReference type="AlphaFoldDB" id="A0A1H3ZRB6"/>
<dbReference type="InterPro" id="IPR028082">
    <property type="entry name" value="Peripla_BP_I"/>
</dbReference>
<protein>
    <submittedName>
        <fullName evidence="5">Transcriptional regulator, LacI family</fullName>
    </submittedName>
</protein>
<evidence type="ECO:0000259" key="4">
    <source>
        <dbReference type="PROSITE" id="PS50932"/>
    </source>
</evidence>
<dbReference type="PANTHER" id="PTHR30146">
    <property type="entry name" value="LACI-RELATED TRANSCRIPTIONAL REPRESSOR"/>
    <property type="match status" value="1"/>
</dbReference>
<dbReference type="GO" id="GO:0003700">
    <property type="term" value="F:DNA-binding transcription factor activity"/>
    <property type="evidence" value="ECO:0007669"/>
    <property type="project" value="TreeGrafter"/>
</dbReference>
<dbReference type="RefSeq" id="WP_092563739.1">
    <property type="nucleotide sequence ID" value="NZ_FNQV01000006.1"/>
</dbReference>
<keyword evidence="6" id="KW-1185">Reference proteome</keyword>